<dbReference type="AlphaFoldDB" id="A0A081PM76"/>
<name>A0A081PM76_9SPHI</name>
<evidence type="ECO:0000256" key="1">
    <source>
        <dbReference type="SAM" id="SignalP"/>
    </source>
</evidence>
<comment type="caution">
    <text evidence="2">The sequence shown here is derived from an EMBL/GenBank/DDBJ whole genome shotgun (WGS) entry which is preliminary data.</text>
</comment>
<feature type="chain" id="PRO_5001762001" evidence="1">
    <location>
        <begin position="25"/>
        <end position="157"/>
    </location>
</feature>
<dbReference type="RefSeq" id="WP_037437579.1">
    <property type="nucleotide sequence ID" value="NZ_JNFF01000001.1"/>
</dbReference>
<dbReference type="Pfam" id="PF14109">
    <property type="entry name" value="GldH_lipo"/>
    <property type="match status" value="1"/>
</dbReference>
<protein>
    <submittedName>
        <fullName evidence="2">Gliding motility protein</fullName>
    </submittedName>
</protein>
<dbReference type="OrthoDB" id="982482at2"/>
<evidence type="ECO:0000313" key="3">
    <source>
        <dbReference type="Proteomes" id="UP000028007"/>
    </source>
</evidence>
<keyword evidence="1" id="KW-0732">Signal</keyword>
<dbReference type="PROSITE" id="PS51257">
    <property type="entry name" value="PROKAR_LIPOPROTEIN"/>
    <property type="match status" value="1"/>
</dbReference>
<gene>
    <name evidence="2" type="ORF">N180_12090</name>
</gene>
<dbReference type="EMBL" id="JNFF01000001">
    <property type="protein sequence ID" value="KEQ31799.1"/>
    <property type="molecule type" value="Genomic_DNA"/>
</dbReference>
<accession>A0A081PM76</accession>
<dbReference type="eggNOG" id="ENOG50313I2">
    <property type="taxonomic scope" value="Bacteria"/>
</dbReference>
<dbReference type="NCBIfam" id="TIGR03511">
    <property type="entry name" value="GldH_lipo"/>
    <property type="match status" value="1"/>
</dbReference>
<keyword evidence="3" id="KW-1185">Reference proteome</keyword>
<dbReference type="Proteomes" id="UP000028007">
    <property type="component" value="Unassembled WGS sequence"/>
</dbReference>
<reference evidence="2 3" key="1">
    <citation type="journal article" date="1992" name="Int. J. Syst. Bacteriol.">
        <title>Sphingobacterium antarcticus sp. nov. a Psychrotrophic Bacterium from the Soils of Schirmacher Oasis, Antarctica.</title>
        <authorList>
            <person name="Shivaji S."/>
            <person name="Ray M.K."/>
            <person name="Rao N.S."/>
            <person name="Saiserr L."/>
            <person name="Jagannadham M.V."/>
            <person name="Kumar G.S."/>
            <person name="Reddy G."/>
            <person name="Bhargava P.M."/>
        </authorList>
    </citation>
    <scope>NUCLEOTIDE SEQUENCE [LARGE SCALE GENOMIC DNA]</scope>
    <source>
        <strain evidence="2 3">4BY</strain>
    </source>
</reference>
<proteinExistence type="predicted"/>
<dbReference type="InterPro" id="IPR020018">
    <property type="entry name" value="Motility-assoc_lipoprot_GldH"/>
</dbReference>
<sequence length="157" mass="18237">MKINNWFFCLFAGLLFSIVSGCHTDNLVDTNERLPERNWSYVKKIKAIAAIKDPAIAYNIRFKLRITADYSYSNIYILMHLTGPDHKKVTRRYEYRLAEKDGRWRGTGSGNLYTYELPLLTDYHFAQTGNYTIEIEQNMRDNPLKEISDAGISVSLK</sequence>
<organism evidence="2 3">
    <name type="scientific">Pedobacter antarcticus 4BY</name>
    <dbReference type="NCBI Taxonomy" id="1358423"/>
    <lineage>
        <taxon>Bacteria</taxon>
        <taxon>Pseudomonadati</taxon>
        <taxon>Bacteroidota</taxon>
        <taxon>Sphingobacteriia</taxon>
        <taxon>Sphingobacteriales</taxon>
        <taxon>Sphingobacteriaceae</taxon>
        <taxon>Pedobacter</taxon>
    </lineage>
</organism>
<feature type="signal peptide" evidence="1">
    <location>
        <begin position="1"/>
        <end position="24"/>
    </location>
</feature>
<evidence type="ECO:0000313" key="2">
    <source>
        <dbReference type="EMBL" id="KEQ31799.1"/>
    </source>
</evidence>